<name>A0ABY2WM29_9FLAO</name>
<dbReference type="Pfam" id="PF01339">
    <property type="entry name" value="CheB_methylest"/>
    <property type="match status" value="1"/>
</dbReference>
<evidence type="ECO:0000256" key="1">
    <source>
        <dbReference type="ARBA" id="ARBA00022801"/>
    </source>
</evidence>
<comment type="caution">
    <text evidence="6">The sequence shown here is derived from an EMBL/GenBank/DDBJ whole genome shotgun (WGS) entry which is preliminary data.</text>
</comment>
<dbReference type="InterPro" id="IPR035909">
    <property type="entry name" value="CheB_C"/>
</dbReference>
<feature type="domain" description="CheB-type methylesterase" evidence="5">
    <location>
        <begin position="12"/>
        <end position="178"/>
    </location>
</feature>
<dbReference type="EMBL" id="VCNI01000002">
    <property type="protein sequence ID" value="TMU55567.1"/>
    <property type="molecule type" value="Genomic_DNA"/>
</dbReference>
<dbReference type="SUPFAM" id="SSF52738">
    <property type="entry name" value="Methylesterase CheB, C-terminal domain"/>
    <property type="match status" value="1"/>
</dbReference>
<evidence type="ECO:0000259" key="5">
    <source>
        <dbReference type="PROSITE" id="PS50122"/>
    </source>
</evidence>
<feature type="active site" evidence="4">
    <location>
        <position position="52"/>
    </location>
</feature>
<dbReference type="Gene3D" id="3.40.50.180">
    <property type="entry name" value="Methylesterase CheB, C-terminal domain"/>
    <property type="match status" value="1"/>
</dbReference>
<sequence length="201" mass="22178">MANSRSIEKKDSHSTIKVVLFCGSTGAIEVLEKFLMNVSQKNLRAALVVILHRKTGTRDLLVRYLNEKLNVMVKAIEHGVPLEKGVIYIAPAGYHCMLEKDMTLSLDLSEKVMFSRPSADVSLESFSYNLKDRLIAIIVSGANSDGADGAKCVSRRNGKIIVQNPTEAFAKTMPSAVIDSLDKVDHIVTTKELYKTAAKYF</sequence>
<keyword evidence="7" id="KW-1185">Reference proteome</keyword>
<dbReference type="EC" id="3.1.1.61" evidence="2"/>
<dbReference type="InterPro" id="IPR000673">
    <property type="entry name" value="Sig_transdc_resp-reg_Me-estase"/>
</dbReference>
<dbReference type="RefSeq" id="WP_138837853.1">
    <property type="nucleotide sequence ID" value="NZ_VCNI01000002.1"/>
</dbReference>
<comment type="catalytic activity">
    <reaction evidence="3">
        <text>[protein]-L-glutamate 5-O-methyl ester + H2O = L-glutamyl-[protein] + methanol + H(+)</text>
        <dbReference type="Rhea" id="RHEA:23236"/>
        <dbReference type="Rhea" id="RHEA-COMP:10208"/>
        <dbReference type="Rhea" id="RHEA-COMP:10311"/>
        <dbReference type="ChEBI" id="CHEBI:15377"/>
        <dbReference type="ChEBI" id="CHEBI:15378"/>
        <dbReference type="ChEBI" id="CHEBI:17790"/>
        <dbReference type="ChEBI" id="CHEBI:29973"/>
        <dbReference type="ChEBI" id="CHEBI:82795"/>
        <dbReference type="EC" id="3.1.1.61"/>
    </reaction>
</comment>
<evidence type="ECO:0000256" key="4">
    <source>
        <dbReference type="PROSITE-ProRule" id="PRU00050"/>
    </source>
</evidence>
<evidence type="ECO:0000256" key="2">
    <source>
        <dbReference type="ARBA" id="ARBA00039140"/>
    </source>
</evidence>
<evidence type="ECO:0000313" key="7">
    <source>
        <dbReference type="Proteomes" id="UP000751614"/>
    </source>
</evidence>
<evidence type="ECO:0000256" key="3">
    <source>
        <dbReference type="ARBA" id="ARBA00048267"/>
    </source>
</evidence>
<keyword evidence="4" id="KW-0145">Chemotaxis</keyword>
<reference evidence="6 7" key="1">
    <citation type="submission" date="2019-05" db="EMBL/GenBank/DDBJ databases">
        <title>Flagellimonas sp. AsT0115, sp. nov., isolated from a marine red algae, Asparagopsis taxiformis.</title>
        <authorList>
            <person name="Kim J."/>
            <person name="Jeong S.E."/>
            <person name="Jeon C.O."/>
        </authorList>
    </citation>
    <scope>NUCLEOTIDE SEQUENCE [LARGE SCALE GENOMIC DNA]</scope>
    <source>
        <strain evidence="6 7">AsT0115</strain>
    </source>
</reference>
<dbReference type="PROSITE" id="PS50122">
    <property type="entry name" value="CHEB"/>
    <property type="match status" value="1"/>
</dbReference>
<accession>A0ABY2WM29</accession>
<feature type="active site" evidence="4">
    <location>
        <position position="145"/>
    </location>
</feature>
<feature type="active site" evidence="4">
    <location>
        <position position="24"/>
    </location>
</feature>
<keyword evidence="1 4" id="KW-0378">Hydrolase</keyword>
<evidence type="ECO:0000313" key="6">
    <source>
        <dbReference type="EMBL" id="TMU55567.1"/>
    </source>
</evidence>
<gene>
    <name evidence="6" type="ORF">FGG15_15480</name>
</gene>
<protein>
    <recommendedName>
        <fullName evidence="2">protein-glutamate methylesterase</fullName>
        <ecNumber evidence="2">3.1.1.61</ecNumber>
    </recommendedName>
</protein>
<dbReference type="PANTHER" id="PTHR42872">
    <property type="entry name" value="PROTEIN-GLUTAMATE METHYLESTERASE/PROTEIN-GLUTAMINE GLUTAMINASE"/>
    <property type="match status" value="1"/>
</dbReference>
<proteinExistence type="predicted"/>
<dbReference type="PANTHER" id="PTHR42872:SF3">
    <property type="entry name" value="PROTEIN-GLUTAMATE METHYLESTERASE_PROTEIN-GLUTAMINE GLUTAMINASE 1"/>
    <property type="match status" value="1"/>
</dbReference>
<organism evidence="6 7">
    <name type="scientific">Flagellimonas algicola</name>
    <dbReference type="NCBI Taxonomy" id="2583815"/>
    <lineage>
        <taxon>Bacteria</taxon>
        <taxon>Pseudomonadati</taxon>
        <taxon>Bacteroidota</taxon>
        <taxon>Flavobacteriia</taxon>
        <taxon>Flavobacteriales</taxon>
        <taxon>Flavobacteriaceae</taxon>
        <taxon>Flagellimonas</taxon>
    </lineage>
</organism>
<dbReference type="CDD" id="cd16433">
    <property type="entry name" value="CheB"/>
    <property type="match status" value="1"/>
</dbReference>
<dbReference type="Proteomes" id="UP000751614">
    <property type="component" value="Unassembled WGS sequence"/>
</dbReference>